<comment type="caution">
    <text evidence="5">The sequence shown here is derived from an EMBL/GenBank/DDBJ whole genome shotgun (WGS) entry which is preliminary data.</text>
</comment>
<dbReference type="PANTHER" id="PTHR11142">
    <property type="entry name" value="PSEUDOURIDYLATE SYNTHASE"/>
    <property type="match status" value="1"/>
</dbReference>
<reference evidence="5 6" key="1">
    <citation type="journal article" date="2018" name="Gigascience">
        <title>Genomes of trombidid mites reveal novel predicted allergens and laterally-transferred genes associated with secondary metabolism.</title>
        <authorList>
            <person name="Dong X."/>
            <person name="Chaisiri K."/>
            <person name="Xia D."/>
            <person name="Armstrong S.D."/>
            <person name="Fang Y."/>
            <person name="Donnelly M.J."/>
            <person name="Kadowaki T."/>
            <person name="McGarry J.W."/>
            <person name="Darby A.C."/>
            <person name="Makepeace B.L."/>
        </authorList>
    </citation>
    <scope>NUCLEOTIDE SEQUENCE [LARGE SCALE GENOMIC DNA]</scope>
    <source>
        <strain evidence="5">UoL-WK</strain>
    </source>
</reference>
<organism evidence="5 6">
    <name type="scientific">Dinothrombium tinctorium</name>
    <dbReference type="NCBI Taxonomy" id="1965070"/>
    <lineage>
        <taxon>Eukaryota</taxon>
        <taxon>Metazoa</taxon>
        <taxon>Ecdysozoa</taxon>
        <taxon>Arthropoda</taxon>
        <taxon>Chelicerata</taxon>
        <taxon>Arachnida</taxon>
        <taxon>Acari</taxon>
        <taxon>Acariformes</taxon>
        <taxon>Trombidiformes</taxon>
        <taxon>Prostigmata</taxon>
        <taxon>Anystina</taxon>
        <taxon>Parasitengona</taxon>
        <taxon>Trombidioidea</taxon>
        <taxon>Trombidiidae</taxon>
        <taxon>Dinothrombium</taxon>
    </lineage>
</organism>
<dbReference type="CDD" id="cd02569">
    <property type="entry name" value="PseudoU_synth_ScPus3"/>
    <property type="match status" value="1"/>
</dbReference>
<keyword evidence="2" id="KW-0819">tRNA processing</keyword>
<name>A0A443RBZ7_9ACAR</name>
<accession>A0A443RBZ7</accession>
<dbReference type="Gene3D" id="3.30.70.660">
    <property type="entry name" value="Pseudouridine synthase I, catalytic domain, C-terminal subdomain"/>
    <property type="match status" value="1"/>
</dbReference>
<dbReference type="SUPFAM" id="SSF55120">
    <property type="entry name" value="Pseudouridine synthase"/>
    <property type="match status" value="1"/>
</dbReference>
<dbReference type="GO" id="GO:1990481">
    <property type="term" value="P:mRNA pseudouridine synthesis"/>
    <property type="evidence" value="ECO:0007669"/>
    <property type="project" value="TreeGrafter"/>
</dbReference>
<dbReference type="NCBIfam" id="TIGR00071">
    <property type="entry name" value="hisT_truA"/>
    <property type="match status" value="1"/>
</dbReference>
<dbReference type="FunFam" id="3.30.70.580:FF:000007">
    <property type="entry name" value="tRNA pseudouridine synthase"/>
    <property type="match status" value="1"/>
</dbReference>
<feature type="non-terminal residue" evidence="5">
    <location>
        <position position="1"/>
    </location>
</feature>
<dbReference type="GO" id="GO:0005737">
    <property type="term" value="C:cytoplasm"/>
    <property type="evidence" value="ECO:0007669"/>
    <property type="project" value="TreeGrafter"/>
</dbReference>
<dbReference type="STRING" id="1965070.A0A443RBZ7"/>
<evidence type="ECO:0000259" key="4">
    <source>
        <dbReference type="Pfam" id="PF01416"/>
    </source>
</evidence>
<dbReference type="GO" id="GO:0009982">
    <property type="term" value="F:pseudouridine synthase activity"/>
    <property type="evidence" value="ECO:0007669"/>
    <property type="project" value="InterPro"/>
</dbReference>
<dbReference type="InterPro" id="IPR001406">
    <property type="entry name" value="PsdUridine_synth_TruA"/>
</dbReference>
<dbReference type="EMBL" id="NCKU01001209">
    <property type="protein sequence ID" value="RWS12776.1"/>
    <property type="molecule type" value="Genomic_DNA"/>
</dbReference>
<evidence type="ECO:0000256" key="1">
    <source>
        <dbReference type="ARBA" id="ARBA00009375"/>
    </source>
</evidence>
<dbReference type="PANTHER" id="PTHR11142:SF5">
    <property type="entry name" value="TRNA PSEUDOURIDINE(38_39) SYNTHASE"/>
    <property type="match status" value="1"/>
</dbReference>
<gene>
    <name evidence="5" type="ORF">B4U79_14658</name>
</gene>
<evidence type="ECO:0000256" key="2">
    <source>
        <dbReference type="ARBA" id="ARBA00022694"/>
    </source>
</evidence>
<dbReference type="AlphaFoldDB" id="A0A443RBZ7"/>
<evidence type="ECO:0000313" key="6">
    <source>
        <dbReference type="Proteomes" id="UP000285301"/>
    </source>
</evidence>
<dbReference type="GO" id="GO:0003723">
    <property type="term" value="F:RNA binding"/>
    <property type="evidence" value="ECO:0007669"/>
    <property type="project" value="InterPro"/>
</dbReference>
<evidence type="ECO:0000313" key="5">
    <source>
        <dbReference type="EMBL" id="RWS12776.1"/>
    </source>
</evidence>
<keyword evidence="3" id="KW-0413">Isomerase</keyword>
<dbReference type="InterPro" id="IPR020095">
    <property type="entry name" value="PsdUridine_synth_TruA_C"/>
</dbReference>
<keyword evidence="6" id="KW-1185">Reference proteome</keyword>
<comment type="similarity">
    <text evidence="1">Belongs to the tRNA pseudouridine synthase TruA family.</text>
</comment>
<sequence>QIQAKTRRDQIALFRYLSLSALFSHRSPLSSGSALEGFVAQQNTENTVEHHLFKALTKTKLVESRDTSNYHRCGRTDKGVSAFGQVISLDVRCNATSGLGVFSSDNYSGNERDSSEKEELNYCKMLNRVLPPEIRCYAWSPVSNDFSARFNCKMRTYKYFFPLGNLNVEKMRIAAQFFVGEHDFRNFCKMDVDNGVTNYTRKIFSMDICDVSAQDDAYSVYVLTIKGQAFLWHQVRCMVAILFLVGEGQEEPDIVTRLLDVNNCPNKPQYCMAADFPLILFDCHYNEEDVHWIYDEETLSEVVKHLQALWVTEALKAATIKSMANALEKKFENVKITSQTDSLTIGVKRKKYVPLMKRPVCESLEDKLSKLEEKKRKKLKFNEEIEIS</sequence>
<dbReference type="GO" id="GO:0031119">
    <property type="term" value="P:tRNA pseudouridine synthesis"/>
    <property type="evidence" value="ECO:0007669"/>
    <property type="project" value="TreeGrafter"/>
</dbReference>
<dbReference type="InterPro" id="IPR020097">
    <property type="entry name" value="PsdUridine_synth_TruA_a/b_dom"/>
</dbReference>
<dbReference type="GO" id="GO:0005634">
    <property type="term" value="C:nucleus"/>
    <property type="evidence" value="ECO:0007669"/>
    <property type="project" value="TreeGrafter"/>
</dbReference>
<proteinExistence type="inferred from homology"/>
<dbReference type="Pfam" id="PF01416">
    <property type="entry name" value="PseudoU_synth_1"/>
    <property type="match status" value="1"/>
</dbReference>
<dbReference type="Proteomes" id="UP000285301">
    <property type="component" value="Unassembled WGS sequence"/>
</dbReference>
<dbReference type="HAMAP" id="MF_00171">
    <property type="entry name" value="TruA"/>
    <property type="match status" value="1"/>
</dbReference>
<feature type="domain" description="Pseudouridine synthase I TruA alpha/beta" evidence="4">
    <location>
        <begin position="174"/>
        <end position="286"/>
    </location>
</feature>
<dbReference type="OrthoDB" id="25767at2759"/>
<dbReference type="InterPro" id="IPR020103">
    <property type="entry name" value="PsdUridine_synth_cat_dom_sf"/>
</dbReference>
<dbReference type="InterPro" id="IPR020094">
    <property type="entry name" value="TruA/RsuA/RluB/E/F_N"/>
</dbReference>
<protein>
    <recommendedName>
        <fullName evidence="4">Pseudouridine synthase I TruA alpha/beta domain-containing protein</fullName>
    </recommendedName>
</protein>
<evidence type="ECO:0000256" key="3">
    <source>
        <dbReference type="ARBA" id="ARBA00023235"/>
    </source>
</evidence>
<dbReference type="Gene3D" id="3.30.70.580">
    <property type="entry name" value="Pseudouridine synthase I, catalytic domain, N-terminal subdomain"/>
    <property type="match status" value="1"/>
</dbReference>
<dbReference type="InterPro" id="IPR041707">
    <property type="entry name" value="Pus3-like"/>
</dbReference>